<keyword evidence="3" id="KW-1185">Reference proteome</keyword>
<dbReference type="SUPFAM" id="SSF54637">
    <property type="entry name" value="Thioesterase/thiol ester dehydrase-isomerase"/>
    <property type="match status" value="1"/>
</dbReference>
<comment type="caution">
    <text evidence="2">The sequence shown here is derived from an EMBL/GenBank/DDBJ whole genome shotgun (WGS) entry which is preliminary data.</text>
</comment>
<dbReference type="PANTHER" id="PTHR43664">
    <property type="entry name" value="MONOAMINE OXIDASE-RELATED"/>
    <property type="match status" value="1"/>
</dbReference>
<dbReference type="InterPro" id="IPR029069">
    <property type="entry name" value="HotDog_dom_sf"/>
</dbReference>
<dbReference type="Gene3D" id="3.10.129.10">
    <property type="entry name" value="Hotdog Thioesterase"/>
    <property type="match status" value="1"/>
</dbReference>
<organism evidence="2 3">
    <name type="scientific">Desulfatitalea alkaliphila</name>
    <dbReference type="NCBI Taxonomy" id="2929485"/>
    <lineage>
        <taxon>Bacteria</taxon>
        <taxon>Pseudomonadati</taxon>
        <taxon>Thermodesulfobacteriota</taxon>
        <taxon>Desulfobacteria</taxon>
        <taxon>Desulfobacterales</taxon>
        <taxon>Desulfosarcinaceae</taxon>
        <taxon>Desulfatitalea</taxon>
    </lineage>
</organism>
<reference evidence="2" key="1">
    <citation type="submission" date="2022-04" db="EMBL/GenBank/DDBJ databases">
        <title>Desulfatitalea alkaliphila sp. nov., a novel anaerobic sulfate-reducing bacterium isolated from terrestrial mud volcano, Taman Peninsula, Russia.</title>
        <authorList>
            <person name="Khomyakova M.A."/>
            <person name="Merkel A.Y."/>
            <person name="Slobodkin A.I."/>
        </authorList>
    </citation>
    <scope>NUCLEOTIDE SEQUENCE</scope>
    <source>
        <strain evidence="2">M08but</strain>
    </source>
</reference>
<dbReference type="RefSeq" id="WP_246912385.1">
    <property type="nucleotide sequence ID" value="NZ_JALJRB010000021.1"/>
</dbReference>
<feature type="domain" description="MaoC-like" evidence="1">
    <location>
        <begin position="14"/>
        <end position="127"/>
    </location>
</feature>
<accession>A0AA41UM17</accession>
<dbReference type="EMBL" id="JALJRB010000021">
    <property type="protein sequence ID" value="MCJ8502156.1"/>
    <property type="molecule type" value="Genomic_DNA"/>
</dbReference>
<dbReference type="Proteomes" id="UP001165427">
    <property type="component" value="Unassembled WGS sequence"/>
</dbReference>
<proteinExistence type="predicted"/>
<evidence type="ECO:0000259" key="1">
    <source>
        <dbReference type="Pfam" id="PF01575"/>
    </source>
</evidence>
<dbReference type="InterPro" id="IPR002539">
    <property type="entry name" value="MaoC-like_dom"/>
</dbReference>
<dbReference type="AlphaFoldDB" id="A0AA41UM17"/>
<dbReference type="Pfam" id="PF01575">
    <property type="entry name" value="MaoC_dehydratas"/>
    <property type="match status" value="1"/>
</dbReference>
<dbReference type="InterPro" id="IPR052342">
    <property type="entry name" value="MCH/BMMD"/>
</dbReference>
<name>A0AA41UM17_9BACT</name>
<sequence length="150" mass="17181">MKTNGLFFDDYRLDQTFTTDRRTITETDHVQFTTAFGFFEPLFMDKDYVATRTPYGKRIVPGALTFSVAEGLTILSGMLHDTGMALLGVEMNIVQPVFIGDTLMVEIQVVDKRESRKPDRGIVTYRHRVCNQDGAEVMTYTVKRMIRRTP</sequence>
<dbReference type="PANTHER" id="PTHR43664:SF1">
    <property type="entry name" value="BETA-METHYLMALYL-COA DEHYDRATASE"/>
    <property type="match status" value="1"/>
</dbReference>
<evidence type="ECO:0000313" key="2">
    <source>
        <dbReference type="EMBL" id="MCJ8502156.1"/>
    </source>
</evidence>
<gene>
    <name evidence="2" type="ORF">MRX98_16345</name>
</gene>
<evidence type="ECO:0000313" key="3">
    <source>
        <dbReference type="Proteomes" id="UP001165427"/>
    </source>
</evidence>
<protein>
    <submittedName>
        <fullName evidence="2">MaoC family dehydratase N-terminal domain-containing protein</fullName>
    </submittedName>
</protein>